<gene>
    <name evidence="2" type="ORF">LECACI_7A001098</name>
</gene>
<evidence type="ECO:0000313" key="3">
    <source>
        <dbReference type="Proteomes" id="UP001296104"/>
    </source>
</evidence>
<feature type="compositionally biased region" description="Low complexity" evidence="1">
    <location>
        <begin position="211"/>
        <end position="221"/>
    </location>
</feature>
<feature type="compositionally biased region" description="Low complexity" evidence="1">
    <location>
        <begin position="1"/>
        <end position="16"/>
    </location>
</feature>
<feature type="region of interest" description="Disordered" evidence="1">
    <location>
        <begin position="1"/>
        <end position="39"/>
    </location>
</feature>
<organism evidence="2 3">
    <name type="scientific">Lecanosticta acicola</name>
    <dbReference type="NCBI Taxonomy" id="111012"/>
    <lineage>
        <taxon>Eukaryota</taxon>
        <taxon>Fungi</taxon>
        <taxon>Dikarya</taxon>
        <taxon>Ascomycota</taxon>
        <taxon>Pezizomycotina</taxon>
        <taxon>Dothideomycetes</taxon>
        <taxon>Dothideomycetidae</taxon>
        <taxon>Mycosphaerellales</taxon>
        <taxon>Mycosphaerellaceae</taxon>
        <taxon>Lecanosticta</taxon>
    </lineage>
</organism>
<feature type="compositionally biased region" description="Basic residues" evidence="1">
    <location>
        <begin position="595"/>
        <end position="605"/>
    </location>
</feature>
<comment type="caution">
    <text evidence="2">The sequence shown here is derived from an EMBL/GenBank/DDBJ whole genome shotgun (WGS) entry which is preliminary data.</text>
</comment>
<name>A0AAI8YSC2_9PEZI</name>
<dbReference type="EMBL" id="CAVMBE010000004">
    <property type="protein sequence ID" value="CAK3815711.1"/>
    <property type="molecule type" value="Genomic_DNA"/>
</dbReference>
<feature type="compositionally biased region" description="Polar residues" evidence="1">
    <location>
        <begin position="181"/>
        <end position="208"/>
    </location>
</feature>
<evidence type="ECO:0000256" key="1">
    <source>
        <dbReference type="SAM" id="MobiDB-lite"/>
    </source>
</evidence>
<evidence type="ECO:0000313" key="2">
    <source>
        <dbReference type="EMBL" id="CAK3815711.1"/>
    </source>
</evidence>
<accession>A0AAI8YSC2</accession>
<feature type="region of interest" description="Disordered" evidence="1">
    <location>
        <begin position="567"/>
        <end position="605"/>
    </location>
</feature>
<sequence length="672" mass="71665">MAPAPLSLFPAPSTSSGLPRKTSLRRNKSQNTPNANGEVNLKGVAFQVVNSPISSHQVQPPPDPIKHSLFCDPYNTQSRSRTPEPRLMTSSDSSPKAPLRRQSATRRRSNPLMQSPSFYEETSATEDRLAPLPVNTHFGSGSPSKRGLVSQLKRPNVPFSIQPEKANTPTSPTCEDDQLSPLPSKTQFQSPKQSSESPASFYSTSSPPGKTASSPASTVSTSMRSLFPVYDPSRPLDRQSYYPNPDAVSPPISVSESFSKISRPVDRAPVKRNDSALGLVDGYEHIHAAAHCDMVALWKASRDEHPVAGRKVQLGLYQPPGNGKSLAIGTSPQDLIYSLTRDHDIDDSGLAPKQFAIKKHCPIAPATSSVAKLSLPQWKSDKLGKEINESTAIFPHAAALDAIEAIADSSEAQHIAAYDPTAQSQQAAHLAQDAVNEAHRRYSCNLIKRARTRDTLGAVTAAYALVHPIIGTCAVTVSKSFSSTGGGGGGAGGGPRAKISLHHPSATPAAVAADTLNLAFIDFAHDACVIDLPGLLALKSHYILDTVLSSLLAVAVLENDILMRETTTFGPPPRAPVGRKPSFRGSEIEKDRKKEKGKKGKRLGLKKRREVTEMVESSPWPEEELGGLAKGTLAVMELGFKAAAWVIVGGVKVGFKVGGMGVEALGKVAKKG</sequence>
<reference evidence="2" key="1">
    <citation type="submission" date="2023-11" db="EMBL/GenBank/DDBJ databases">
        <authorList>
            <person name="Alioto T."/>
            <person name="Alioto T."/>
            <person name="Gomez Garrido J."/>
        </authorList>
    </citation>
    <scope>NUCLEOTIDE SEQUENCE</scope>
</reference>
<feature type="region of interest" description="Disordered" evidence="1">
    <location>
        <begin position="52"/>
        <end position="221"/>
    </location>
</feature>
<protein>
    <submittedName>
        <fullName evidence="2">Uncharacterized protein</fullName>
    </submittedName>
</protein>
<feature type="compositionally biased region" description="Polar residues" evidence="1">
    <location>
        <begin position="111"/>
        <end position="122"/>
    </location>
</feature>
<dbReference type="AlphaFoldDB" id="A0AAI8YSC2"/>
<keyword evidence="3" id="KW-1185">Reference proteome</keyword>
<dbReference type="Proteomes" id="UP001296104">
    <property type="component" value="Unassembled WGS sequence"/>
</dbReference>
<proteinExistence type="predicted"/>